<dbReference type="AlphaFoldDB" id="A0A4R0NL71"/>
<dbReference type="EMBL" id="SJSL01000004">
    <property type="protein sequence ID" value="TCD00054.1"/>
    <property type="molecule type" value="Genomic_DNA"/>
</dbReference>
<evidence type="ECO:0000313" key="3">
    <source>
        <dbReference type="Proteomes" id="UP000293347"/>
    </source>
</evidence>
<evidence type="ECO:0000313" key="2">
    <source>
        <dbReference type="EMBL" id="TCD00054.1"/>
    </source>
</evidence>
<keyword evidence="3" id="KW-1185">Reference proteome</keyword>
<comment type="caution">
    <text evidence="2">The sequence shown here is derived from an EMBL/GenBank/DDBJ whole genome shotgun (WGS) entry which is preliminary data.</text>
</comment>
<dbReference type="RefSeq" id="WP_131596909.1">
    <property type="nucleotide sequence ID" value="NZ_SJSL01000004.1"/>
</dbReference>
<feature type="signal peptide" evidence="1">
    <location>
        <begin position="1"/>
        <end position="20"/>
    </location>
</feature>
<organism evidence="2 3">
    <name type="scientific">Pedobacter psychroterrae</name>
    <dbReference type="NCBI Taxonomy" id="2530453"/>
    <lineage>
        <taxon>Bacteria</taxon>
        <taxon>Pseudomonadati</taxon>
        <taxon>Bacteroidota</taxon>
        <taxon>Sphingobacteriia</taxon>
        <taxon>Sphingobacteriales</taxon>
        <taxon>Sphingobacteriaceae</taxon>
        <taxon>Pedobacter</taxon>
    </lineage>
</organism>
<name>A0A4R0NL71_9SPHI</name>
<proteinExistence type="predicted"/>
<feature type="chain" id="PRO_5020315858" description="Lipocalin-like protein" evidence="1">
    <location>
        <begin position="21"/>
        <end position="109"/>
    </location>
</feature>
<dbReference type="Proteomes" id="UP000293347">
    <property type="component" value="Unassembled WGS sequence"/>
</dbReference>
<evidence type="ECO:0008006" key="4">
    <source>
        <dbReference type="Google" id="ProtNLM"/>
    </source>
</evidence>
<keyword evidence="1" id="KW-0732">Signal</keyword>
<evidence type="ECO:0000256" key="1">
    <source>
        <dbReference type="SAM" id="SignalP"/>
    </source>
</evidence>
<protein>
    <recommendedName>
        <fullName evidence="4">Lipocalin-like protein</fullName>
    </recommendedName>
</protein>
<reference evidence="2 3" key="1">
    <citation type="submission" date="2019-02" db="EMBL/GenBank/DDBJ databases">
        <title>Pedobacter sp. RP-1-14 sp. nov., isolated from Arctic soil.</title>
        <authorList>
            <person name="Dahal R.H."/>
        </authorList>
    </citation>
    <scope>NUCLEOTIDE SEQUENCE [LARGE SCALE GENOMIC DNA]</scope>
    <source>
        <strain evidence="2 3">RP-1-14</strain>
    </source>
</reference>
<accession>A0A4R0NL71</accession>
<dbReference type="PROSITE" id="PS51257">
    <property type="entry name" value="PROKAR_LIPOPROTEIN"/>
    <property type="match status" value="1"/>
</dbReference>
<gene>
    <name evidence="2" type="ORF">EZ437_15150</name>
</gene>
<sequence length="109" mass="12240">MKKVLYVIFCSILSFGCGFGIDTPKPTYIGIWNSKNPEMHLDIKNIDGYGDSVTYKVSKIEGVDYLTISDNGTVSSFKVQRLLGTTLFLKGQNGKSIILLKTFKSSWRY</sequence>